<accession>A0AAE0FZV5</accession>
<name>A0AAE0FZV5_9CHLO</name>
<dbReference type="EMBL" id="LGRX02011571">
    <property type="protein sequence ID" value="KAK3268808.1"/>
    <property type="molecule type" value="Genomic_DNA"/>
</dbReference>
<gene>
    <name evidence="2" type="ORF">CYMTET_22715</name>
</gene>
<protein>
    <submittedName>
        <fullName evidence="2">Uncharacterized protein</fullName>
    </submittedName>
</protein>
<organism evidence="2 3">
    <name type="scientific">Cymbomonas tetramitiformis</name>
    <dbReference type="NCBI Taxonomy" id="36881"/>
    <lineage>
        <taxon>Eukaryota</taxon>
        <taxon>Viridiplantae</taxon>
        <taxon>Chlorophyta</taxon>
        <taxon>Pyramimonadophyceae</taxon>
        <taxon>Pyramimonadales</taxon>
        <taxon>Pyramimonadaceae</taxon>
        <taxon>Cymbomonas</taxon>
    </lineage>
</organism>
<keyword evidence="3" id="KW-1185">Reference proteome</keyword>
<dbReference type="Proteomes" id="UP001190700">
    <property type="component" value="Unassembled WGS sequence"/>
</dbReference>
<reference evidence="2 3" key="1">
    <citation type="journal article" date="2015" name="Genome Biol. Evol.">
        <title>Comparative Genomics of a Bacterivorous Green Alga Reveals Evolutionary Causalities and Consequences of Phago-Mixotrophic Mode of Nutrition.</title>
        <authorList>
            <person name="Burns J.A."/>
            <person name="Paasch A."/>
            <person name="Narechania A."/>
            <person name="Kim E."/>
        </authorList>
    </citation>
    <scope>NUCLEOTIDE SEQUENCE [LARGE SCALE GENOMIC DNA]</scope>
    <source>
        <strain evidence="2 3">PLY_AMNH</strain>
    </source>
</reference>
<evidence type="ECO:0000313" key="3">
    <source>
        <dbReference type="Proteomes" id="UP001190700"/>
    </source>
</evidence>
<evidence type="ECO:0000256" key="1">
    <source>
        <dbReference type="SAM" id="MobiDB-lite"/>
    </source>
</evidence>
<evidence type="ECO:0000313" key="2">
    <source>
        <dbReference type="EMBL" id="KAK3268808.1"/>
    </source>
</evidence>
<feature type="region of interest" description="Disordered" evidence="1">
    <location>
        <begin position="1"/>
        <end position="70"/>
    </location>
</feature>
<comment type="caution">
    <text evidence="2">The sequence shown here is derived from an EMBL/GenBank/DDBJ whole genome shotgun (WGS) entry which is preliminary data.</text>
</comment>
<sequence length="178" mass="19572">MDPYGHALRQHVVHGPTLDRPRADPGPTPDRPWTKHDRSDPGWTSTDQTSDRRPTVRTIYGPRVDPAWTPHGPMGGALEMDCTGEAMRGPRMDLAWTREWRTQDGGGAPEIDCAKKAMCGPRMDPWGGAPGMGCVVKAMRGPRMDPAWTSGWSTRGGLHGEGDAWMDLAWTRGVAHPR</sequence>
<dbReference type="AlphaFoldDB" id="A0AAE0FZV5"/>
<proteinExistence type="predicted"/>